<comment type="subcellular location">
    <subcellularLocation>
        <location evidence="1">Cell membrane</location>
        <topology evidence="1">Multi-pass membrane protein</topology>
    </subcellularLocation>
</comment>
<evidence type="ECO:0000256" key="5">
    <source>
        <dbReference type="ARBA" id="ARBA00022692"/>
    </source>
</evidence>
<dbReference type="PANTHER" id="PTHR36838:SF4">
    <property type="entry name" value="AUXIN EFFLUX CARRIER FAMILY PROTEIN"/>
    <property type="match status" value="1"/>
</dbReference>
<dbReference type="PANTHER" id="PTHR36838">
    <property type="entry name" value="AUXIN EFFLUX CARRIER FAMILY PROTEIN"/>
    <property type="match status" value="1"/>
</dbReference>
<gene>
    <name evidence="9" type="ORF">FHW37_102237</name>
</gene>
<dbReference type="EMBL" id="VIWP01000002">
    <property type="protein sequence ID" value="TWF56602.1"/>
    <property type="molecule type" value="Genomic_DNA"/>
</dbReference>
<feature type="transmembrane region" description="Helical" evidence="8">
    <location>
        <begin position="64"/>
        <end position="87"/>
    </location>
</feature>
<evidence type="ECO:0000256" key="8">
    <source>
        <dbReference type="SAM" id="Phobius"/>
    </source>
</evidence>
<evidence type="ECO:0000256" key="2">
    <source>
        <dbReference type="ARBA" id="ARBA00010145"/>
    </source>
</evidence>
<keyword evidence="3" id="KW-0813">Transport</keyword>
<keyword evidence="5 8" id="KW-0812">Transmembrane</keyword>
<dbReference type="InterPro" id="IPR004776">
    <property type="entry name" value="Mem_transp_PIN-like"/>
</dbReference>
<protein>
    <recommendedName>
        <fullName evidence="11">AEC family transporter</fullName>
    </recommendedName>
</protein>
<evidence type="ECO:0000256" key="7">
    <source>
        <dbReference type="ARBA" id="ARBA00023136"/>
    </source>
</evidence>
<dbReference type="RefSeq" id="WP_145634300.1">
    <property type="nucleotide sequence ID" value="NZ_VIWP01000002.1"/>
</dbReference>
<feature type="transmembrane region" description="Helical" evidence="8">
    <location>
        <begin position="282"/>
        <end position="304"/>
    </location>
</feature>
<comment type="similarity">
    <text evidence="2">Belongs to the auxin efflux carrier (TC 2.A.69) family.</text>
</comment>
<evidence type="ECO:0000256" key="1">
    <source>
        <dbReference type="ARBA" id="ARBA00004651"/>
    </source>
</evidence>
<dbReference type="Pfam" id="PF03547">
    <property type="entry name" value="Mem_trans"/>
    <property type="match status" value="1"/>
</dbReference>
<reference evidence="9 10" key="1">
    <citation type="submission" date="2019-06" db="EMBL/GenBank/DDBJ databases">
        <title>Sorghum-associated microbial communities from plants grown in Nebraska, USA.</title>
        <authorList>
            <person name="Schachtman D."/>
        </authorList>
    </citation>
    <scope>NUCLEOTIDE SEQUENCE [LARGE SCALE GENOMIC DNA]</scope>
    <source>
        <strain evidence="9 10">1225</strain>
    </source>
</reference>
<dbReference type="InterPro" id="IPR038770">
    <property type="entry name" value="Na+/solute_symporter_sf"/>
</dbReference>
<dbReference type="GO" id="GO:0005886">
    <property type="term" value="C:plasma membrane"/>
    <property type="evidence" value="ECO:0007669"/>
    <property type="project" value="UniProtKB-SubCell"/>
</dbReference>
<dbReference type="AlphaFoldDB" id="A0A561R1W7"/>
<dbReference type="Gene3D" id="1.20.1530.20">
    <property type="match status" value="1"/>
</dbReference>
<evidence type="ECO:0008006" key="11">
    <source>
        <dbReference type="Google" id="ProtNLM"/>
    </source>
</evidence>
<name>A0A561R1W7_9HYPH</name>
<evidence type="ECO:0000256" key="3">
    <source>
        <dbReference type="ARBA" id="ARBA00022448"/>
    </source>
</evidence>
<feature type="transmembrane region" description="Helical" evidence="8">
    <location>
        <begin position="170"/>
        <end position="190"/>
    </location>
</feature>
<feature type="transmembrane region" description="Helical" evidence="8">
    <location>
        <begin position="225"/>
        <end position="246"/>
    </location>
</feature>
<organism evidence="9 10">
    <name type="scientific">Neorhizobium alkalisoli</name>
    <dbReference type="NCBI Taxonomy" id="528178"/>
    <lineage>
        <taxon>Bacteria</taxon>
        <taxon>Pseudomonadati</taxon>
        <taxon>Pseudomonadota</taxon>
        <taxon>Alphaproteobacteria</taxon>
        <taxon>Hyphomicrobiales</taxon>
        <taxon>Rhizobiaceae</taxon>
        <taxon>Rhizobium/Agrobacterium group</taxon>
        <taxon>Neorhizobium</taxon>
    </lineage>
</organism>
<evidence type="ECO:0000313" key="9">
    <source>
        <dbReference type="EMBL" id="TWF56602.1"/>
    </source>
</evidence>
<feature type="transmembrane region" description="Helical" evidence="8">
    <location>
        <begin position="252"/>
        <end position="273"/>
    </location>
</feature>
<accession>A0A561R1W7</accession>
<dbReference type="Proteomes" id="UP000320653">
    <property type="component" value="Unassembled WGS sequence"/>
</dbReference>
<keyword evidence="4" id="KW-1003">Cell membrane</keyword>
<sequence>MLAIFESILPIFLLVLLGVGLKRTSVIDKTFWDGMEQCSYYVLFPALLFETMVKANFSDTSSISVSLIAVVSFMTMSLLVLSLWPLLQRLNVTPSSYTSLYQTATRWNGFMALAIAAKTFGPHGLAVVGLVMAVVIVPVNIGTILVLSWFSGSRPSIRGLIIRIVTNPMILATIVGILINLVGIPIYQPVMGAVELLSQASLSLGLITVGAGLRVQDALKPSAGVIAAVVLKLVFFPLLALGVGIACGLSGINLALLALSAAVPTAMNGYVLAKQMGGDTEFYAAAATVQTACAFFTIPAVLLFSNYVAGG</sequence>
<evidence type="ECO:0000256" key="4">
    <source>
        <dbReference type="ARBA" id="ARBA00022475"/>
    </source>
</evidence>
<dbReference type="GO" id="GO:0055085">
    <property type="term" value="P:transmembrane transport"/>
    <property type="evidence" value="ECO:0007669"/>
    <property type="project" value="InterPro"/>
</dbReference>
<keyword evidence="6 8" id="KW-1133">Transmembrane helix</keyword>
<proteinExistence type="inferred from homology"/>
<comment type="caution">
    <text evidence="9">The sequence shown here is derived from an EMBL/GenBank/DDBJ whole genome shotgun (WGS) entry which is preliminary data.</text>
</comment>
<feature type="transmembrane region" description="Helical" evidence="8">
    <location>
        <begin position="125"/>
        <end position="150"/>
    </location>
</feature>
<keyword evidence="7 8" id="KW-0472">Membrane</keyword>
<evidence type="ECO:0000256" key="6">
    <source>
        <dbReference type="ARBA" id="ARBA00022989"/>
    </source>
</evidence>
<keyword evidence="10" id="KW-1185">Reference proteome</keyword>
<dbReference type="OrthoDB" id="9805563at2"/>
<evidence type="ECO:0000313" key="10">
    <source>
        <dbReference type="Proteomes" id="UP000320653"/>
    </source>
</evidence>